<keyword evidence="2" id="KW-1185">Reference proteome</keyword>
<gene>
    <name evidence="1" type="ORF">KMW28_09125</name>
</gene>
<evidence type="ECO:0008006" key="3">
    <source>
        <dbReference type="Google" id="ProtNLM"/>
    </source>
</evidence>
<dbReference type="KEGG" id="fya:KMW28_09125"/>
<sequence length="556" mass="62130">MYKNYLPYLTLPFLLWACQNPIEGITLDVSADVFEQRANVQFFDPTDQSKLDGTDKLTVEVLGDDASKILNDGGEPELSIVDGILSMVVNPLANQEEPVSVILKVSGEGYLTTTIPLTIEAEDSTVFLSANLVNLENAPEGVNVTTASVTLINNAVSSDFNVTTTPSSEGQVSTKVTIPAGTTFFDADGNPISGSDLSLTAVNFDASSQSALSSFPGGFSPVGVLDEEGNMRGDIDFATAGFASIDMFIGETEVKGFSQPIQITTQVNASVMNPDTQEQIKAGDEVPIWSYSRDDGTWEYHSTETVTNNNGNLEVNYSTDHLSWYNLDFYGIRCSKYIRVYSPNRGRWWWPYTWQRNPNYAPTNINISASDYPLATNGKRVLMSVVWAGTNQPISYWATKNYTLYDGQSINLLNAPANRPLQMVVFSGRSRRNPGEILYRSSSFTSCANAQVSVDLNQLFRSLPDYVNVDVNYIGYCGDRTVRRSQSLYIYDDQGYYRWAGWIRRGYGRIYNVELNKNYKFKIYYKRQTYEFDMTFTSTNMSGEVEIPQEICGRFF</sequence>
<protein>
    <recommendedName>
        <fullName evidence="3">Lipoprotein</fullName>
    </recommendedName>
</protein>
<organism evidence="1 2">
    <name type="scientific">Flammeovirga yaeyamensis</name>
    <dbReference type="NCBI Taxonomy" id="367791"/>
    <lineage>
        <taxon>Bacteria</taxon>
        <taxon>Pseudomonadati</taxon>
        <taxon>Bacteroidota</taxon>
        <taxon>Cytophagia</taxon>
        <taxon>Cytophagales</taxon>
        <taxon>Flammeovirgaceae</taxon>
        <taxon>Flammeovirga</taxon>
    </lineage>
</organism>
<accession>A0AAX1N8Z3</accession>
<dbReference type="EMBL" id="CP076132">
    <property type="protein sequence ID" value="QWG03722.1"/>
    <property type="molecule type" value="Genomic_DNA"/>
</dbReference>
<evidence type="ECO:0000313" key="2">
    <source>
        <dbReference type="Proteomes" id="UP000678679"/>
    </source>
</evidence>
<dbReference type="RefSeq" id="WP_169665413.1">
    <property type="nucleotide sequence ID" value="NZ_CP076132.1"/>
</dbReference>
<dbReference type="AlphaFoldDB" id="A0AAX1N8Z3"/>
<reference evidence="1 2" key="1">
    <citation type="submission" date="2021-05" db="EMBL/GenBank/DDBJ databases">
        <title>Comparative genomic studies on the polysaccharide-degrading batcterial strains of the Flammeovirga genus.</title>
        <authorList>
            <person name="Zewei F."/>
            <person name="Zheng Z."/>
            <person name="Yu L."/>
            <person name="Ruyue G."/>
            <person name="Yanhong M."/>
            <person name="Yuanyuan C."/>
            <person name="Jingyan G."/>
            <person name="Wenjun H."/>
        </authorList>
    </citation>
    <scope>NUCLEOTIDE SEQUENCE [LARGE SCALE GENOMIC DNA]</scope>
    <source>
        <strain evidence="1 2">NBRC:100898</strain>
    </source>
</reference>
<name>A0AAX1N8Z3_9BACT</name>
<evidence type="ECO:0000313" key="1">
    <source>
        <dbReference type="EMBL" id="QWG03722.1"/>
    </source>
</evidence>
<proteinExistence type="predicted"/>
<dbReference type="Proteomes" id="UP000678679">
    <property type="component" value="Chromosome 1"/>
</dbReference>